<dbReference type="GO" id="GO:0005656">
    <property type="term" value="C:nuclear pre-replicative complex"/>
    <property type="evidence" value="ECO:0007669"/>
    <property type="project" value="TreeGrafter"/>
</dbReference>
<evidence type="ECO:0000313" key="8">
    <source>
        <dbReference type="Proteomes" id="UP000038830"/>
    </source>
</evidence>
<dbReference type="InterPro" id="IPR015943">
    <property type="entry name" value="WD40/YVTN_repeat-like_dom_sf"/>
</dbReference>
<dbReference type="InterPro" id="IPR001680">
    <property type="entry name" value="WD40_rpt"/>
</dbReference>
<dbReference type="AlphaFoldDB" id="A0A0H5C205"/>
<evidence type="ECO:0000256" key="6">
    <source>
        <dbReference type="RuleBase" id="RU369067"/>
    </source>
</evidence>
<reference evidence="8" key="1">
    <citation type="journal article" date="2015" name="J. Biotechnol.">
        <title>The structure of the Cyberlindnera jadinii genome and its relation to Candida utilis analyzed by the occurrence of single nucleotide polymorphisms.</title>
        <authorList>
            <person name="Rupp O."/>
            <person name="Brinkrolf K."/>
            <person name="Buerth C."/>
            <person name="Kunigo M."/>
            <person name="Schneider J."/>
            <person name="Jaenicke S."/>
            <person name="Goesmann A."/>
            <person name="Puehler A."/>
            <person name="Jaeger K.-E."/>
            <person name="Ernst J.F."/>
        </authorList>
    </citation>
    <scope>NUCLEOTIDE SEQUENCE [LARGE SCALE GENOMIC DNA]</scope>
    <source>
        <strain evidence="8">ATCC 18201 / CBS 1600 / BCRC 20928 / JCM 3617 / NBRC 0987 / NRRL Y-1542</strain>
    </source>
</reference>
<proteinExistence type="inferred from homology"/>
<name>A0A0H5C205_CYBJN</name>
<dbReference type="InterPro" id="IPR045227">
    <property type="entry name" value="WDR18/Ipi3/RID3"/>
</dbReference>
<keyword evidence="6" id="KW-0698">rRNA processing</keyword>
<evidence type="ECO:0000256" key="2">
    <source>
        <dbReference type="ARBA" id="ARBA00010143"/>
    </source>
</evidence>
<sequence length="495" mass="54712">MSSALKRQWKRLVFYSSEGVADDKQGTLSLAVATTLHSQAQTLAFRQASCYPNGSAITGTKAGDRVFVAAKGKALINVYTWGKESPDQRIPVPEQLCCLVLCPNAMEPDALREGDCDEVDDTHLPKYRLPFLLIGGGISGRLYVWELNSGLLLNVKEAHYQMPTVMKVSSDGCHLVTAGKDARVLVWRIADLVQLHKNDEDFVVKPVHVISDHTLEVTGLALNNNIHADCKLYTVSKDSTIRVYSFATFQLLTTFVINGQIDSIVVDDADRAFYVGLEDGNIRLINLYEPNRATNVLEAIGGYGKTITLQPDAELKNTITYHSGSSVTQLALTLDGSQLISGDSKGRVVVVDLVSKQVVHELKQVHGAITNLAVLNSYQTFDNSTVEKNSRAVPQLKRVIASGESKEHDVLFQISEPEDTKLFDIDSYLERVGKESLVFQNLTSVDSEVIVSYSDGAKDSRIKELESEVLKMKSAYKDLRAMYEDLYEENSKLRG</sequence>
<accession>A0A0H5C205</accession>
<dbReference type="GO" id="GO:0120330">
    <property type="term" value="C:rixosome complex"/>
    <property type="evidence" value="ECO:0007669"/>
    <property type="project" value="UniProtKB-UniRule"/>
</dbReference>
<dbReference type="Pfam" id="PF00400">
    <property type="entry name" value="WD40"/>
    <property type="match status" value="2"/>
</dbReference>
<dbReference type="InterPro" id="IPR036322">
    <property type="entry name" value="WD40_repeat_dom_sf"/>
</dbReference>
<protein>
    <recommendedName>
        <fullName evidence="5 6">Pre-rRNA-processing protein IPI3</fullName>
    </recommendedName>
</protein>
<dbReference type="GO" id="GO:0006364">
    <property type="term" value="P:rRNA processing"/>
    <property type="evidence" value="ECO:0007669"/>
    <property type="project" value="UniProtKB-UniRule"/>
</dbReference>
<dbReference type="SUPFAM" id="SSF50978">
    <property type="entry name" value="WD40 repeat-like"/>
    <property type="match status" value="1"/>
</dbReference>
<keyword evidence="3 6" id="KW-0853">WD repeat</keyword>
<evidence type="ECO:0000256" key="4">
    <source>
        <dbReference type="ARBA" id="ARBA00022737"/>
    </source>
</evidence>
<evidence type="ECO:0000256" key="5">
    <source>
        <dbReference type="ARBA" id="ARBA00026229"/>
    </source>
</evidence>
<evidence type="ECO:0000313" key="7">
    <source>
        <dbReference type="EMBL" id="CEP21818.1"/>
    </source>
</evidence>
<dbReference type="Proteomes" id="UP000038830">
    <property type="component" value="Unassembled WGS sequence"/>
</dbReference>
<comment type="function">
    <text evidence="1 6">Component of the RIX1 complex required for processing of ITS2 sequences from 35S pre-rRNA.</text>
</comment>
<comment type="similarity">
    <text evidence="2 6">Belongs to the WD repeat IPI3/WDR18 family.</text>
</comment>
<dbReference type="PANTHER" id="PTHR18763:SF0">
    <property type="entry name" value="WD REPEAT-CONTAINING PROTEIN 18"/>
    <property type="match status" value="1"/>
</dbReference>
<dbReference type="EMBL" id="CDQK01000002">
    <property type="protein sequence ID" value="CEP21818.1"/>
    <property type="molecule type" value="Genomic_DNA"/>
</dbReference>
<dbReference type="GO" id="GO:0006261">
    <property type="term" value="P:DNA-templated DNA replication"/>
    <property type="evidence" value="ECO:0007669"/>
    <property type="project" value="TreeGrafter"/>
</dbReference>
<evidence type="ECO:0000256" key="3">
    <source>
        <dbReference type="ARBA" id="ARBA00022574"/>
    </source>
</evidence>
<keyword evidence="4" id="KW-0677">Repeat</keyword>
<comment type="subunit">
    <text evidence="6">Component of the RIX1 complex, composed of IPI1, RIX1/IPI2 and IPI3 in a 1:2:2 stoichiometry. The complex interacts (via RIX1) with MDN1 (via its hexameric AAA ATPase ring) and the pre-60S ribosome particles.</text>
</comment>
<organism evidence="7 8">
    <name type="scientific">Cyberlindnera jadinii (strain ATCC 18201 / CBS 1600 / BCRC 20928 / JCM 3617 / NBRC 0987 / NRRL Y-1542)</name>
    <name type="common">Torula yeast</name>
    <name type="synonym">Candida utilis</name>
    <dbReference type="NCBI Taxonomy" id="983966"/>
    <lineage>
        <taxon>Eukaryota</taxon>
        <taxon>Fungi</taxon>
        <taxon>Dikarya</taxon>
        <taxon>Ascomycota</taxon>
        <taxon>Saccharomycotina</taxon>
        <taxon>Saccharomycetes</taxon>
        <taxon>Phaffomycetales</taxon>
        <taxon>Phaffomycetaceae</taxon>
        <taxon>Cyberlindnera</taxon>
    </lineage>
</organism>
<dbReference type="SMART" id="SM00320">
    <property type="entry name" value="WD40"/>
    <property type="match status" value="4"/>
</dbReference>
<keyword evidence="6" id="KW-0539">Nucleus</keyword>
<dbReference type="Gene3D" id="2.130.10.10">
    <property type="entry name" value="YVTN repeat-like/Quinoprotein amine dehydrogenase"/>
    <property type="match status" value="2"/>
</dbReference>
<gene>
    <name evidence="7" type="ORF">BN1211_2025</name>
</gene>
<comment type="subcellular location">
    <subcellularLocation>
        <location evidence="6">Nucleus</location>
    </subcellularLocation>
</comment>
<dbReference type="PANTHER" id="PTHR18763">
    <property type="entry name" value="WD-REPEAT PROTEIN 18"/>
    <property type="match status" value="1"/>
</dbReference>
<evidence type="ECO:0000256" key="1">
    <source>
        <dbReference type="ARBA" id="ARBA00002355"/>
    </source>
</evidence>